<evidence type="ECO:0000256" key="4">
    <source>
        <dbReference type="ARBA" id="ARBA00022519"/>
    </source>
</evidence>
<dbReference type="AlphaFoldDB" id="A0A6L5Z4W9"/>
<accession>A0A6L5Z4W9</accession>
<protein>
    <recommendedName>
        <fullName evidence="9">TRAP transporter small permease protein</fullName>
    </recommendedName>
</protein>
<evidence type="ECO:0000256" key="5">
    <source>
        <dbReference type="ARBA" id="ARBA00022692"/>
    </source>
</evidence>
<dbReference type="InterPro" id="IPR007387">
    <property type="entry name" value="TRAP_DctQ"/>
</dbReference>
<evidence type="ECO:0000256" key="6">
    <source>
        <dbReference type="ARBA" id="ARBA00022989"/>
    </source>
</evidence>
<dbReference type="GO" id="GO:0015740">
    <property type="term" value="P:C4-dicarboxylate transport"/>
    <property type="evidence" value="ECO:0007669"/>
    <property type="project" value="TreeGrafter"/>
</dbReference>
<evidence type="ECO:0000256" key="1">
    <source>
        <dbReference type="ARBA" id="ARBA00004429"/>
    </source>
</evidence>
<gene>
    <name evidence="11" type="ORF">GE300_18010</name>
</gene>
<dbReference type="GO" id="GO:0005886">
    <property type="term" value="C:plasma membrane"/>
    <property type="evidence" value="ECO:0007669"/>
    <property type="project" value="UniProtKB-SubCell"/>
</dbReference>
<dbReference type="GO" id="GO:0022857">
    <property type="term" value="F:transmembrane transporter activity"/>
    <property type="evidence" value="ECO:0007669"/>
    <property type="project" value="UniProtKB-UniRule"/>
</dbReference>
<feature type="transmembrane region" description="Helical" evidence="9">
    <location>
        <begin position="105"/>
        <end position="125"/>
    </location>
</feature>
<keyword evidence="4 9" id="KW-0997">Cell inner membrane</keyword>
<comment type="function">
    <text evidence="9">Part of the tripartite ATP-independent periplasmic (TRAP) transport system.</text>
</comment>
<feature type="domain" description="Tripartite ATP-independent periplasmic transporters DctQ component" evidence="10">
    <location>
        <begin position="42"/>
        <end position="169"/>
    </location>
</feature>
<dbReference type="Pfam" id="PF04290">
    <property type="entry name" value="DctQ"/>
    <property type="match status" value="1"/>
</dbReference>
<evidence type="ECO:0000256" key="9">
    <source>
        <dbReference type="RuleBase" id="RU369079"/>
    </source>
</evidence>
<evidence type="ECO:0000313" key="11">
    <source>
        <dbReference type="EMBL" id="MSU91477.1"/>
    </source>
</evidence>
<keyword evidence="7 9" id="KW-0472">Membrane</keyword>
<evidence type="ECO:0000259" key="10">
    <source>
        <dbReference type="Pfam" id="PF04290"/>
    </source>
</evidence>
<dbReference type="RefSeq" id="WP_154448677.1">
    <property type="nucleotide sequence ID" value="NZ_WIND01000020.1"/>
</dbReference>
<reference evidence="11 12" key="1">
    <citation type="submission" date="2019-10" db="EMBL/GenBank/DDBJ databases">
        <title>Cognatihalovulum marinum gen. nov. sp. nov., a new member of the family Rhodobacteraceae isolated from deep seawater of the Northwest Indian Ocean.</title>
        <authorList>
            <person name="Ruan C."/>
            <person name="Wang J."/>
            <person name="Zheng X."/>
            <person name="Song L."/>
            <person name="Zhu Y."/>
            <person name="Huang Y."/>
            <person name="Lu Z."/>
            <person name="Du W."/>
            <person name="Huang L."/>
            <person name="Dai X."/>
        </authorList>
    </citation>
    <scope>NUCLEOTIDE SEQUENCE [LARGE SCALE GENOMIC DNA]</scope>
    <source>
        <strain evidence="11 12">2CG4</strain>
    </source>
</reference>
<comment type="caution">
    <text evidence="11">The sequence shown here is derived from an EMBL/GenBank/DDBJ whole genome shotgun (WGS) entry which is preliminary data.</text>
</comment>
<feature type="transmembrane region" description="Helical" evidence="9">
    <location>
        <begin position="66"/>
        <end position="84"/>
    </location>
</feature>
<keyword evidence="2 9" id="KW-0813">Transport</keyword>
<dbReference type="PANTHER" id="PTHR35011">
    <property type="entry name" value="2,3-DIKETO-L-GULONATE TRAP TRANSPORTER SMALL PERMEASE PROTEIN YIAM"/>
    <property type="match status" value="1"/>
</dbReference>
<evidence type="ECO:0000256" key="8">
    <source>
        <dbReference type="ARBA" id="ARBA00038436"/>
    </source>
</evidence>
<dbReference type="EMBL" id="WIND01000020">
    <property type="protein sequence ID" value="MSU91477.1"/>
    <property type="molecule type" value="Genomic_DNA"/>
</dbReference>
<comment type="subunit">
    <text evidence="9">The complex comprises the extracytoplasmic solute receptor protein and the two transmembrane proteins.</text>
</comment>
<keyword evidence="6 9" id="KW-1133">Transmembrane helix</keyword>
<dbReference type="Proteomes" id="UP000474957">
    <property type="component" value="Unassembled WGS sequence"/>
</dbReference>
<sequence>MSDDPQDRKDLSIHIEEQDEEHIDLSDLRWPDAIVLVLFWVLAAVVFLQFFTRYVLNDSLGWTEEIARYLLIGVTFAGSAMAVRKNNHIAVEVIYRWVPRPVRRLMQTAIDLLSVAFFAGLSYLSAQLAGRTMQMMVSIDVPKSWVYWFVAACFAGMTLYALRNTWIHLRTGTSRLIDPAAHEGETRAID</sequence>
<comment type="similarity">
    <text evidence="8 9">Belongs to the TRAP transporter small permease family.</text>
</comment>
<proteinExistence type="inferred from homology"/>
<keyword evidence="3" id="KW-1003">Cell membrane</keyword>
<evidence type="ECO:0000256" key="7">
    <source>
        <dbReference type="ARBA" id="ARBA00023136"/>
    </source>
</evidence>
<name>A0A6L5Z4W9_9RHOB</name>
<organism evidence="11 12">
    <name type="scientific">Halovulum marinum</name>
    <dbReference type="NCBI Taxonomy" id="2662447"/>
    <lineage>
        <taxon>Bacteria</taxon>
        <taxon>Pseudomonadati</taxon>
        <taxon>Pseudomonadota</taxon>
        <taxon>Alphaproteobacteria</taxon>
        <taxon>Rhodobacterales</taxon>
        <taxon>Paracoccaceae</taxon>
        <taxon>Halovulum</taxon>
    </lineage>
</organism>
<dbReference type="InterPro" id="IPR055348">
    <property type="entry name" value="DctQ"/>
</dbReference>
<keyword evidence="12" id="KW-1185">Reference proteome</keyword>
<dbReference type="PANTHER" id="PTHR35011:SF11">
    <property type="entry name" value="TRAP TRANSPORTER SMALL PERMEASE PROTEIN"/>
    <property type="match status" value="1"/>
</dbReference>
<evidence type="ECO:0000256" key="2">
    <source>
        <dbReference type="ARBA" id="ARBA00022448"/>
    </source>
</evidence>
<evidence type="ECO:0000256" key="3">
    <source>
        <dbReference type="ARBA" id="ARBA00022475"/>
    </source>
</evidence>
<keyword evidence="5 9" id="KW-0812">Transmembrane</keyword>
<evidence type="ECO:0000313" key="12">
    <source>
        <dbReference type="Proteomes" id="UP000474957"/>
    </source>
</evidence>
<feature type="transmembrane region" description="Helical" evidence="9">
    <location>
        <begin position="145"/>
        <end position="162"/>
    </location>
</feature>
<feature type="transmembrane region" description="Helical" evidence="9">
    <location>
        <begin position="33"/>
        <end position="54"/>
    </location>
</feature>
<comment type="subcellular location">
    <subcellularLocation>
        <location evidence="1 9">Cell inner membrane</location>
        <topology evidence="1 9">Multi-pass membrane protein</topology>
    </subcellularLocation>
</comment>